<proteinExistence type="predicted"/>
<dbReference type="Proteomes" id="UP000290407">
    <property type="component" value="Unassembled WGS sequence"/>
</dbReference>
<organism evidence="2 3">
    <name type="scientific">Spirosoma sordidisoli</name>
    <dbReference type="NCBI Taxonomy" id="2502893"/>
    <lineage>
        <taxon>Bacteria</taxon>
        <taxon>Pseudomonadati</taxon>
        <taxon>Bacteroidota</taxon>
        <taxon>Cytophagia</taxon>
        <taxon>Cytophagales</taxon>
        <taxon>Cytophagaceae</taxon>
        <taxon>Spirosoma</taxon>
    </lineage>
</organism>
<evidence type="ECO:0000256" key="1">
    <source>
        <dbReference type="SAM" id="MobiDB-lite"/>
    </source>
</evidence>
<protein>
    <submittedName>
        <fullName evidence="2">Uncharacterized protein</fullName>
    </submittedName>
</protein>
<evidence type="ECO:0000313" key="2">
    <source>
        <dbReference type="EMBL" id="RYC66324.1"/>
    </source>
</evidence>
<evidence type="ECO:0000313" key="3">
    <source>
        <dbReference type="Proteomes" id="UP000290407"/>
    </source>
</evidence>
<feature type="region of interest" description="Disordered" evidence="1">
    <location>
        <begin position="99"/>
        <end position="132"/>
    </location>
</feature>
<gene>
    <name evidence="2" type="ORF">EQG79_30070</name>
</gene>
<sequence>MAKRKAAKRKRPSGATEDRVPRPPRWGIVTGRHPVTGVLHRIAIDGDQVTIERQPIEIHQLSRYDGRPIVERLAFERIEGRLEDHQWLVYTIWQHPEPWPADLDPDPPISVPPRRENPQPKQPQPTHETSAC</sequence>
<comment type="caution">
    <text evidence="2">The sequence shown here is derived from an EMBL/GenBank/DDBJ whole genome shotgun (WGS) entry which is preliminary data.</text>
</comment>
<accession>A0A4Q2UC07</accession>
<feature type="compositionally biased region" description="Basic residues" evidence="1">
    <location>
        <begin position="1"/>
        <end position="12"/>
    </location>
</feature>
<reference evidence="2 3" key="1">
    <citation type="submission" date="2019-01" db="EMBL/GenBank/DDBJ databases">
        <title>Spirosoma flava sp. nov., a propanil-degrading bacterium isolated from herbicide-contaminated soil.</title>
        <authorList>
            <person name="Zhang L."/>
            <person name="Jiang J.-D."/>
        </authorList>
    </citation>
    <scope>NUCLEOTIDE SEQUENCE [LARGE SCALE GENOMIC DNA]</scope>
    <source>
        <strain evidence="2 3">TY50</strain>
    </source>
</reference>
<dbReference type="EMBL" id="SBLB01000016">
    <property type="protein sequence ID" value="RYC66324.1"/>
    <property type="molecule type" value="Genomic_DNA"/>
</dbReference>
<keyword evidence="3" id="KW-1185">Reference proteome</keyword>
<feature type="region of interest" description="Disordered" evidence="1">
    <location>
        <begin position="1"/>
        <end position="31"/>
    </location>
</feature>
<dbReference type="RefSeq" id="WP_129606851.1">
    <property type="nucleotide sequence ID" value="NZ_SBLB01000016.1"/>
</dbReference>
<dbReference type="AlphaFoldDB" id="A0A4Q2UC07"/>
<name>A0A4Q2UC07_9BACT</name>